<feature type="transmembrane region" description="Helical" evidence="1">
    <location>
        <begin position="37"/>
        <end position="53"/>
    </location>
</feature>
<feature type="transmembrane region" description="Helical" evidence="1">
    <location>
        <begin position="91"/>
        <end position="123"/>
    </location>
</feature>
<dbReference type="PANTHER" id="PTHR33121">
    <property type="entry name" value="CYCLIC DI-GMP PHOSPHODIESTERASE PDEF"/>
    <property type="match status" value="1"/>
</dbReference>
<dbReference type="InterPro" id="IPR043128">
    <property type="entry name" value="Rev_trsase/Diguanyl_cyclase"/>
</dbReference>
<dbReference type="Pfam" id="PF00563">
    <property type="entry name" value="EAL"/>
    <property type="match status" value="1"/>
</dbReference>
<dbReference type="SUPFAM" id="SSF141868">
    <property type="entry name" value="EAL domain-like"/>
    <property type="match status" value="1"/>
</dbReference>
<feature type="domain" description="GGDEF" evidence="3">
    <location>
        <begin position="195"/>
        <end position="329"/>
    </location>
</feature>
<keyword evidence="1" id="KW-0472">Membrane</keyword>
<sequence>MIMLNKIDKKIAFSLLITTLYFASVSAISFTLLSEHRAAINIYLLFPIAMVIARLHRSTLVKRLTSLIAISTILIGSYIEPLDIDAIEETFILIPLCYIVIFPGSLLPILSAVLLIFSYLHNLPAEQFIEFREDAIELMTIAIFATVMVYYQQKWQRQITQYKQDSLTDFLTGLANRKAFTLDLQQIAKETPYSDGYALIQLDLDDFKKINDNLGHHFGDLVLIEFANRLKDLPFQRINIYRLSGDEFAMIIKDRTNIRYTAEHAANQLKDISNQQFSLGNRSYSMTFSIGIALLEDALHAVDIWCRNADIAVYRAKSRGKNTIQWYDEALIDETIRNYQIERELISAIEKNQLLLYYQPKINIKSNRIQGAEALIRWQHPELGMISPIEFIGTAEKSQQIIAIGQWIIQTACQQAKQWSDQGYPICVSVNVSAVQFVFDDIFHIVTEALKVNELDPTLLQLEITETTLMEHKDKVAQTCNALRKLGVSVAIDDFGVAYSSLNYLKQLPVDVLKIDKSFVDDCVDNHNDHMIVKTIIQLGHNIGKQVTAEGVETEQQLSLLNTEGCDNYQGYLFSKPIPAKQFSKLLLQYSATFNSLKISNSCLDL</sequence>
<keyword evidence="1" id="KW-1133">Transmembrane helix</keyword>
<dbReference type="SMART" id="SM00052">
    <property type="entry name" value="EAL"/>
    <property type="match status" value="1"/>
</dbReference>
<evidence type="ECO:0000259" key="3">
    <source>
        <dbReference type="PROSITE" id="PS50887"/>
    </source>
</evidence>
<evidence type="ECO:0000313" key="5">
    <source>
        <dbReference type="Proteomes" id="UP001152658"/>
    </source>
</evidence>
<organism evidence="4 5">
    <name type="scientific">Vibrio aestuarianus</name>
    <dbReference type="NCBI Taxonomy" id="28171"/>
    <lineage>
        <taxon>Bacteria</taxon>
        <taxon>Pseudomonadati</taxon>
        <taxon>Pseudomonadota</taxon>
        <taxon>Gammaproteobacteria</taxon>
        <taxon>Vibrionales</taxon>
        <taxon>Vibrionaceae</taxon>
        <taxon>Vibrio</taxon>
    </lineage>
</organism>
<keyword evidence="1" id="KW-0812">Transmembrane</keyword>
<gene>
    <name evidence="4" type="ORF">VAE063_1010045</name>
</gene>
<evidence type="ECO:0000259" key="2">
    <source>
        <dbReference type="PROSITE" id="PS50883"/>
    </source>
</evidence>
<feature type="transmembrane region" description="Helical" evidence="1">
    <location>
        <begin position="60"/>
        <end position="79"/>
    </location>
</feature>
<dbReference type="SUPFAM" id="SSF55073">
    <property type="entry name" value="Nucleotide cyclase"/>
    <property type="match status" value="1"/>
</dbReference>
<feature type="transmembrane region" description="Helical" evidence="1">
    <location>
        <begin position="135"/>
        <end position="151"/>
    </location>
</feature>
<dbReference type="InterPro" id="IPR035919">
    <property type="entry name" value="EAL_sf"/>
</dbReference>
<dbReference type="SMART" id="SM00267">
    <property type="entry name" value="GGDEF"/>
    <property type="match status" value="1"/>
</dbReference>
<dbReference type="PROSITE" id="PS50887">
    <property type="entry name" value="GGDEF"/>
    <property type="match status" value="1"/>
</dbReference>
<dbReference type="InterPro" id="IPR050706">
    <property type="entry name" value="Cyclic-di-GMP_PDE-like"/>
</dbReference>
<dbReference type="PANTHER" id="PTHR33121:SF71">
    <property type="entry name" value="OXYGEN SENSOR PROTEIN DOSP"/>
    <property type="match status" value="1"/>
</dbReference>
<dbReference type="EMBL" id="CALYLK010000002">
    <property type="protein sequence ID" value="CAH8195650.1"/>
    <property type="molecule type" value="Genomic_DNA"/>
</dbReference>
<dbReference type="CDD" id="cd01949">
    <property type="entry name" value="GGDEF"/>
    <property type="match status" value="1"/>
</dbReference>
<protein>
    <submittedName>
        <fullName evidence="4">Diguanylate phosphodiesterase</fullName>
    </submittedName>
</protein>
<feature type="domain" description="EAL" evidence="2">
    <location>
        <begin position="338"/>
        <end position="591"/>
    </location>
</feature>
<name>A0ABM9FIS1_9VIBR</name>
<dbReference type="CDD" id="cd01948">
    <property type="entry name" value="EAL"/>
    <property type="match status" value="1"/>
</dbReference>
<dbReference type="Gene3D" id="3.30.70.270">
    <property type="match status" value="1"/>
</dbReference>
<accession>A0ABM9FIS1</accession>
<reference evidence="4" key="1">
    <citation type="submission" date="2022-06" db="EMBL/GenBank/DDBJ databases">
        <authorList>
            <person name="Goudenege D."/>
            <person name="Le Roux F."/>
        </authorList>
    </citation>
    <scope>NUCLEOTIDE SEQUENCE</scope>
    <source>
        <strain evidence="4">12-063</strain>
    </source>
</reference>
<dbReference type="Pfam" id="PF00990">
    <property type="entry name" value="GGDEF"/>
    <property type="match status" value="1"/>
</dbReference>
<evidence type="ECO:0000256" key="1">
    <source>
        <dbReference type="SAM" id="Phobius"/>
    </source>
</evidence>
<proteinExistence type="predicted"/>
<dbReference type="InterPro" id="IPR029787">
    <property type="entry name" value="Nucleotide_cyclase"/>
</dbReference>
<dbReference type="Gene3D" id="3.20.20.450">
    <property type="entry name" value="EAL domain"/>
    <property type="match status" value="1"/>
</dbReference>
<evidence type="ECO:0000313" key="4">
    <source>
        <dbReference type="EMBL" id="CAH8195650.1"/>
    </source>
</evidence>
<keyword evidence="5" id="KW-1185">Reference proteome</keyword>
<dbReference type="NCBIfam" id="TIGR00254">
    <property type="entry name" value="GGDEF"/>
    <property type="match status" value="1"/>
</dbReference>
<dbReference type="PROSITE" id="PS50883">
    <property type="entry name" value="EAL"/>
    <property type="match status" value="1"/>
</dbReference>
<dbReference type="Proteomes" id="UP001152658">
    <property type="component" value="Unassembled WGS sequence"/>
</dbReference>
<dbReference type="InterPro" id="IPR001633">
    <property type="entry name" value="EAL_dom"/>
</dbReference>
<dbReference type="InterPro" id="IPR000160">
    <property type="entry name" value="GGDEF_dom"/>
</dbReference>
<comment type="caution">
    <text evidence="4">The sequence shown here is derived from an EMBL/GenBank/DDBJ whole genome shotgun (WGS) entry which is preliminary data.</text>
</comment>